<sequence>MTDFLADVIIVGGGPAGLTAALLLGQRGIPTVLFEASRDTGGHPRGHVVSTRSMEIFRELGLEAAIDAVSLPLERHGGVGFVTSLAGEEIGHIRTRGDAARDAAEIALSPCLKRSCPQDRLEPVLQEAARGLTSVDLRFGTKVTTIAQDDDGVTVGWEAADGTTGTSRARWLIGADGPRGPVREAAGIGMSGEVLGQQIGVYFHADLWDLVQDRPWLLWWIYNAQTTGVLISLDGRHRWTYNFPYPEGVDRSAFTEDRCREIVRAAIGLPDAPVDIRSIMPWRMQARLADQMHRGRIFIAGDAAHPLPPTGGQGMNTGIADVHNLVWKLDAVRQGRAGPELLESYTDERLPIARFNVSQSAANARKMAKAGLSGILALDPENSRIIDKPEGAALRAKMAAAIPAQRGHFDYPGQTFGIGYSSAVIVPDGTPEVELSVETFTPSARPGMRLPHLWVKRGGQRLSSLDLCRGKDLVLLLAAETADAEAAFRHSCAARGLDGEIYVEGRDGLRFEEAQWREIYGLGVGGALILRPDGHVAFRSPSADGTLAQAVAQILPL</sequence>
<dbReference type="Gene3D" id="3.50.50.60">
    <property type="entry name" value="FAD/NAD(P)-binding domain"/>
    <property type="match status" value="1"/>
</dbReference>
<dbReference type="EMBL" id="SBLC01000013">
    <property type="protein sequence ID" value="RWY40997.1"/>
    <property type="molecule type" value="Genomic_DNA"/>
</dbReference>
<dbReference type="GO" id="GO:0016709">
    <property type="term" value="F:oxidoreductase activity, acting on paired donors, with incorporation or reduction of molecular oxygen, NAD(P)H as one donor, and incorporation of one atom of oxygen"/>
    <property type="evidence" value="ECO:0007669"/>
    <property type="project" value="UniProtKB-ARBA"/>
</dbReference>
<keyword evidence="6" id="KW-1185">Reference proteome</keyword>
<evidence type="ECO:0000256" key="2">
    <source>
        <dbReference type="ARBA" id="ARBA00022630"/>
    </source>
</evidence>
<dbReference type="InterPro" id="IPR036188">
    <property type="entry name" value="FAD/NAD-bd_sf"/>
</dbReference>
<evidence type="ECO:0000259" key="4">
    <source>
        <dbReference type="Pfam" id="PF01494"/>
    </source>
</evidence>
<proteinExistence type="predicted"/>
<name>A0A444MBA2_9RHOB</name>
<feature type="domain" description="FAD-binding" evidence="4">
    <location>
        <begin position="6"/>
        <end position="358"/>
    </location>
</feature>
<dbReference type="GO" id="GO:0071949">
    <property type="term" value="F:FAD binding"/>
    <property type="evidence" value="ECO:0007669"/>
    <property type="project" value="InterPro"/>
</dbReference>
<gene>
    <name evidence="5" type="ORF">EP867_10950</name>
</gene>
<dbReference type="SUPFAM" id="SSF51905">
    <property type="entry name" value="FAD/NAD(P)-binding domain"/>
    <property type="match status" value="1"/>
</dbReference>
<dbReference type="Gene3D" id="3.40.30.120">
    <property type="match status" value="1"/>
</dbReference>
<keyword evidence="3" id="KW-0274">FAD</keyword>
<dbReference type="PRINTS" id="PR00420">
    <property type="entry name" value="RNGMNOXGNASE"/>
</dbReference>
<evidence type="ECO:0000256" key="3">
    <source>
        <dbReference type="ARBA" id="ARBA00022827"/>
    </source>
</evidence>
<protein>
    <submittedName>
        <fullName evidence="5">FAD-binding protein</fullName>
    </submittedName>
</protein>
<dbReference type="RefSeq" id="WP_128489104.1">
    <property type="nucleotide sequence ID" value="NZ_JBHLXB010000003.1"/>
</dbReference>
<dbReference type="OrthoDB" id="9791689at2"/>
<accession>A0A444MBA2</accession>
<dbReference type="PANTHER" id="PTHR43004:SF19">
    <property type="entry name" value="BINDING MONOOXYGENASE, PUTATIVE (JCVI)-RELATED"/>
    <property type="match status" value="1"/>
</dbReference>
<evidence type="ECO:0000256" key="1">
    <source>
        <dbReference type="ARBA" id="ARBA00001974"/>
    </source>
</evidence>
<dbReference type="InterPro" id="IPR002938">
    <property type="entry name" value="FAD-bd"/>
</dbReference>
<dbReference type="Pfam" id="PF01494">
    <property type="entry name" value="FAD_binding_3"/>
    <property type="match status" value="1"/>
</dbReference>
<comment type="cofactor">
    <cofactor evidence="1">
        <name>FAD</name>
        <dbReference type="ChEBI" id="CHEBI:57692"/>
    </cofactor>
</comment>
<evidence type="ECO:0000313" key="6">
    <source>
        <dbReference type="Proteomes" id="UP000287168"/>
    </source>
</evidence>
<dbReference type="PANTHER" id="PTHR43004">
    <property type="entry name" value="TRK SYSTEM POTASSIUM UPTAKE PROTEIN"/>
    <property type="match status" value="1"/>
</dbReference>
<evidence type="ECO:0000313" key="5">
    <source>
        <dbReference type="EMBL" id="RWY40997.1"/>
    </source>
</evidence>
<keyword evidence="2" id="KW-0285">Flavoprotein</keyword>
<dbReference type="InterPro" id="IPR050641">
    <property type="entry name" value="RIFMO-like"/>
</dbReference>
<reference evidence="5 6" key="1">
    <citation type="journal article" date="2015" name="Int. J. Syst. Evol. Microbiol.">
        <title>Gemmobacter intermedius sp. nov., isolated from a white stork (Ciconia ciconia).</title>
        <authorList>
            <person name="Kampfer P."/>
            <person name="Jerzak L."/>
            <person name="Wilharm G."/>
            <person name="Golke J."/>
            <person name="Busse H.J."/>
            <person name="Glaeser S.P."/>
        </authorList>
    </citation>
    <scope>NUCLEOTIDE SEQUENCE [LARGE SCALE GENOMIC DNA]</scope>
    <source>
        <strain evidence="5 6">119/4</strain>
    </source>
</reference>
<comment type="caution">
    <text evidence="5">The sequence shown here is derived from an EMBL/GenBank/DDBJ whole genome shotgun (WGS) entry which is preliminary data.</text>
</comment>
<dbReference type="AlphaFoldDB" id="A0A444MBA2"/>
<dbReference type="Pfam" id="PF21274">
    <property type="entry name" value="Rng_hyd_C"/>
    <property type="match status" value="1"/>
</dbReference>
<organism evidence="5 6">
    <name type="scientific">Falsigemmobacter intermedius</name>
    <dbReference type="NCBI Taxonomy" id="1553448"/>
    <lineage>
        <taxon>Bacteria</taxon>
        <taxon>Pseudomonadati</taxon>
        <taxon>Pseudomonadota</taxon>
        <taxon>Alphaproteobacteria</taxon>
        <taxon>Rhodobacterales</taxon>
        <taxon>Paracoccaceae</taxon>
        <taxon>Falsigemmobacter</taxon>
    </lineage>
</organism>
<dbReference type="Gene3D" id="3.30.9.10">
    <property type="entry name" value="D-Amino Acid Oxidase, subunit A, domain 2"/>
    <property type="match status" value="1"/>
</dbReference>
<dbReference type="Proteomes" id="UP000287168">
    <property type="component" value="Unassembled WGS sequence"/>
</dbReference>